<comment type="caution">
    <text evidence="1">The sequence shown here is derived from an EMBL/GenBank/DDBJ whole genome shotgun (WGS) entry which is preliminary data.</text>
</comment>
<proteinExistence type="predicted"/>
<accession>A0ABT8A3N6</accession>
<organism evidence="1 2">
    <name type="scientific">Paeniroseomonas aquatica</name>
    <dbReference type="NCBI Taxonomy" id="373043"/>
    <lineage>
        <taxon>Bacteria</taxon>
        <taxon>Pseudomonadati</taxon>
        <taxon>Pseudomonadota</taxon>
        <taxon>Alphaproteobacteria</taxon>
        <taxon>Acetobacterales</taxon>
        <taxon>Acetobacteraceae</taxon>
        <taxon>Paeniroseomonas</taxon>
    </lineage>
</organism>
<dbReference type="RefSeq" id="WP_290316144.1">
    <property type="nucleotide sequence ID" value="NZ_JAUFPN010000080.1"/>
</dbReference>
<dbReference type="EMBL" id="JAUFPN010000080">
    <property type="protein sequence ID" value="MDN3564350.1"/>
    <property type="molecule type" value="Genomic_DNA"/>
</dbReference>
<evidence type="ECO:0000313" key="2">
    <source>
        <dbReference type="Proteomes" id="UP001529369"/>
    </source>
</evidence>
<sequence length="110" mass="11938">MATQSRTGVTVHSSSIDGPTRTVRCGDVIVVGPELTPEQRAMNALQNIRHSDGISARLRASAQTPPAWNIRRPSISLYYANKGRPGTVIHEKDGEVEVGTLLKDGTFQKL</sequence>
<protein>
    <submittedName>
        <fullName evidence="1">Uncharacterized protein</fullName>
    </submittedName>
</protein>
<dbReference type="Proteomes" id="UP001529369">
    <property type="component" value="Unassembled WGS sequence"/>
</dbReference>
<reference evidence="2" key="1">
    <citation type="journal article" date="2019" name="Int. J. Syst. Evol. Microbiol.">
        <title>The Global Catalogue of Microorganisms (GCM) 10K type strain sequencing project: providing services to taxonomists for standard genome sequencing and annotation.</title>
        <authorList>
            <consortium name="The Broad Institute Genomics Platform"/>
            <consortium name="The Broad Institute Genome Sequencing Center for Infectious Disease"/>
            <person name="Wu L."/>
            <person name="Ma J."/>
        </authorList>
    </citation>
    <scope>NUCLEOTIDE SEQUENCE [LARGE SCALE GENOMIC DNA]</scope>
    <source>
        <strain evidence="2">CECT 7131</strain>
    </source>
</reference>
<keyword evidence="2" id="KW-1185">Reference proteome</keyword>
<evidence type="ECO:0000313" key="1">
    <source>
        <dbReference type="EMBL" id="MDN3564350.1"/>
    </source>
</evidence>
<name>A0ABT8A3N6_9PROT</name>
<gene>
    <name evidence="1" type="ORF">QWZ14_08215</name>
</gene>